<dbReference type="Pfam" id="PF12773">
    <property type="entry name" value="DZR"/>
    <property type="match status" value="1"/>
</dbReference>
<dbReference type="InterPro" id="IPR025874">
    <property type="entry name" value="DZR"/>
</dbReference>
<accession>A0A9Y1BKI5</accession>
<name>A0A9Y1BKI5_9ARCH</name>
<dbReference type="EMBL" id="CP084166">
    <property type="protein sequence ID" value="UJG40521.1"/>
    <property type="molecule type" value="Genomic_DNA"/>
</dbReference>
<keyword evidence="2" id="KW-0812">Transmembrane</keyword>
<feature type="domain" description="DZANK-type" evidence="3">
    <location>
        <begin position="7"/>
        <end position="49"/>
    </location>
</feature>
<protein>
    <submittedName>
        <fullName evidence="4">Zinc ribbon domain-containing protein</fullName>
    </submittedName>
</protein>
<evidence type="ECO:0000313" key="4">
    <source>
        <dbReference type="EMBL" id="UJG40521.1"/>
    </source>
</evidence>
<gene>
    <name evidence="4" type="ORF">K9W45_11875</name>
</gene>
<keyword evidence="2" id="KW-0472">Membrane</keyword>
<feature type="transmembrane region" description="Helical" evidence="2">
    <location>
        <begin position="219"/>
        <end position="239"/>
    </location>
</feature>
<evidence type="ECO:0000256" key="2">
    <source>
        <dbReference type="SAM" id="Phobius"/>
    </source>
</evidence>
<dbReference type="Proteomes" id="UP001201020">
    <property type="component" value="Chromosome"/>
</dbReference>
<feature type="transmembrane region" description="Helical" evidence="2">
    <location>
        <begin position="245"/>
        <end position="265"/>
    </location>
</feature>
<reference evidence="4" key="1">
    <citation type="journal article" date="2022" name="Nat. Microbiol.">
        <title>Unique mobile elements and scalable gene flow at the prokaryote-eukaryote boundary revealed by circularized Asgard archaea genomes.</title>
        <authorList>
            <person name="Wu F."/>
            <person name="Speth D.R."/>
            <person name="Philosof A."/>
            <person name="Cremiere A."/>
            <person name="Narayanan A."/>
            <person name="Barco R.A."/>
            <person name="Connon S.A."/>
            <person name="Amend J.P."/>
            <person name="Antoshechkin I.A."/>
            <person name="Orphan V.J."/>
        </authorList>
    </citation>
    <scope>NUCLEOTIDE SEQUENCE</scope>
    <source>
        <strain evidence="4">PM71</strain>
    </source>
</reference>
<dbReference type="AlphaFoldDB" id="A0A9Y1BKI5"/>
<feature type="transmembrane region" description="Helical" evidence="2">
    <location>
        <begin position="174"/>
        <end position="198"/>
    </location>
</feature>
<keyword evidence="2" id="KW-1133">Transmembrane helix</keyword>
<proteinExistence type="predicted"/>
<evidence type="ECO:0000259" key="3">
    <source>
        <dbReference type="Pfam" id="PF12773"/>
    </source>
</evidence>
<feature type="transmembrane region" description="Helical" evidence="2">
    <location>
        <begin position="148"/>
        <end position="168"/>
    </location>
</feature>
<sequence>MSETEPCPYCFREIKKGVNFCKYCGSAIKYCPECNSANKAESLFCSSCGKDIRDIIAKKRETEPPISHRVVGPTASQKIVMWPPPGQFFPTQPKYRPYQTPEEQLFGTADKQESFQPKIVYPYSKVAILGFLRGPISTSKVFSSVIEAFAYGLSLIAAGVLIISLSFLFLQTLILPIIGLLWGGTLILSAPFFGMYFVTSSWLYKAFKIKKPVSDMTILWNYLFSIIFFSFISLILLPLLATNTLFATIFGIIALIVIFAVLIVIPLKAFLIDLAYVKAAVMERESQKDKEETSDEDKTQNDKEEVEETKKEAYKIEKKES</sequence>
<evidence type="ECO:0000256" key="1">
    <source>
        <dbReference type="SAM" id="MobiDB-lite"/>
    </source>
</evidence>
<organism evidence="4">
    <name type="scientific">Candidatus Heimdallarchaeum aukensis</name>
    <dbReference type="NCBI Taxonomy" id="2876573"/>
    <lineage>
        <taxon>Archaea</taxon>
        <taxon>Promethearchaeati</taxon>
        <taxon>Candidatus Heimdallarchaeota</taxon>
        <taxon>Candidatus Heimdallarchaeia (ex Rinke et al. 2021) (nom. nud.)</taxon>
        <taxon>Candidatus Heimdallarchaeales</taxon>
        <taxon>Candidatus Heimdallarchaeaceae</taxon>
        <taxon>Candidatus Heimdallarchaeum</taxon>
    </lineage>
</organism>
<feature type="region of interest" description="Disordered" evidence="1">
    <location>
        <begin position="283"/>
        <end position="321"/>
    </location>
</feature>